<sequence>MSDVGTQLNQVPTDPGGGGGNGGGAQGPYLASTPAEKKKAAKSIEDTVEPGTRRAGALADEATDAAVKAFSAKDGDGWMASGALKAAHEAWGNQVQALLTRLGGEKESLRATNTLLSGTDFQIGAGSQRVPSPLDGY</sequence>
<dbReference type="RefSeq" id="WP_205382793.1">
    <property type="nucleotide sequence ID" value="NZ_JAFFZS010000006.1"/>
</dbReference>
<organism evidence="2 3">
    <name type="scientific">Streptomyces actuosus</name>
    <dbReference type="NCBI Taxonomy" id="1885"/>
    <lineage>
        <taxon>Bacteria</taxon>
        <taxon>Bacillati</taxon>
        <taxon>Actinomycetota</taxon>
        <taxon>Actinomycetes</taxon>
        <taxon>Kitasatosporales</taxon>
        <taxon>Streptomycetaceae</taxon>
        <taxon>Streptomyces</taxon>
    </lineage>
</organism>
<keyword evidence="3" id="KW-1185">Reference proteome</keyword>
<feature type="compositionally biased region" description="Polar residues" evidence="1">
    <location>
        <begin position="1"/>
        <end position="12"/>
    </location>
</feature>
<evidence type="ECO:0000313" key="2">
    <source>
        <dbReference type="EMBL" id="MBN0044585.1"/>
    </source>
</evidence>
<feature type="compositionally biased region" description="Basic and acidic residues" evidence="1">
    <location>
        <begin position="35"/>
        <end position="45"/>
    </location>
</feature>
<dbReference type="EMBL" id="JAFFZS010000006">
    <property type="protein sequence ID" value="MBN0044585.1"/>
    <property type="molecule type" value="Genomic_DNA"/>
</dbReference>
<feature type="region of interest" description="Disordered" evidence="1">
    <location>
        <begin position="1"/>
        <end position="59"/>
    </location>
</feature>
<gene>
    <name evidence="2" type="ORF">JS756_10775</name>
</gene>
<reference evidence="2 3" key="1">
    <citation type="submission" date="2021-02" db="EMBL/GenBank/DDBJ databases">
        <title>Whole genome sequencing of Streptomyces actuosus VRA1.</title>
        <authorList>
            <person name="Sen G."/>
            <person name="Sen A."/>
        </authorList>
    </citation>
    <scope>NUCLEOTIDE SEQUENCE [LARGE SCALE GENOMIC DNA]</scope>
    <source>
        <strain evidence="2 3">VRA1</strain>
    </source>
</reference>
<evidence type="ECO:0000313" key="3">
    <source>
        <dbReference type="Proteomes" id="UP000788262"/>
    </source>
</evidence>
<protein>
    <recommendedName>
        <fullName evidence="4">WXG100 family type VII secretion target</fullName>
    </recommendedName>
</protein>
<evidence type="ECO:0000256" key="1">
    <source>
        <dbReference type="SAM" id="MobiDB-lite"/>
    </source>
</evidence>
<dbReference type="Proteomes" id="UP000788262">
    <property type="component" value="Unassembled WGS sequence"/>
</dbReference>
<comment type="caution">
    <text evidence="2">The sequence shown here is derived from an EMBL/GenBank/DDBJ whole genome shotgun (WGS) entry which is preliminary data.</text>
</comment>
<name>A0ABS2VNF4_STRAS</name>
<evidence type="ECO:0008006" key="4">
    <source>
        <dbReference type="Google" id="ProtNLM"/>
    </source>
</evidence>
<proteinExistence type="predicted"/>
<feature type="compositionally biased region" description="Gly residues" evidence="1">
    <location>
        <begin position="15"/>
        <end position="26"/>
    </location>
</feature>
<accession>A0ABS2VNF4</accession>